<dbReference type="Proteomes" id="UP001603418">
    <property type="component" value="Unassembled WGS sequence"/>
</dbReference>
<evidence type="ECO:0000256" key="1">
    <source>
        <dbReference type="ARBA" id="ARBA00005582"/>
    </source>
</evidence>
<feature type="region of interest" description="Disordered" evidence="2">
    <location>
        <begin position="1"/>
        <end position="20"/>
    </location>
</feature>
<comment type="caution">
    <text evidence="4">The sequence shown here is derived from an EMBL/GenBank/DDBJ whole genome shotgun (WGS) entry which is preliminary data.</text>
</comment>
<sequence>MTHLEPHQPAPSAAGPRGKSDAWLIRQTDITQELAAYLHPDEATPLSEPMRLLARRGGCTSRNDFPMHVTVGALLVRAGTEILLVQHRAYGILLQPGGHLQPSDATLLDAALRELAEETGVDPQQVVPASRAPVYIEYGQVPARPEKGEPEHHHLDFGYAFTTRNADIGQLQESEVTGAGWYPLAEAARPVGHRIQRAAAIPGPAAGGGAR</sequence>
<name>A0ABW6Z3X0_9ACTN</name>
<organism evidence="4 5">
    <name type="scientific">Streptomyces eurythermus</name>
    <dbReference type="NCBI Taxonomy" id="42237"/>
    <lineage>
        <taxon>Bacteria</taxon>
        <taxon>Bacillati</taxon>
        <taxon>Actinomycetota</taxon>
        <taxon>Actinomycetes</taxon>
        <taxon>Kitasatosporales</taxon>
        <taxon>Streptomycetaceae</taxon>
        <taxon>Streptomyces</taxon>
    </lineage>
</organism>
<evidence type="ECO:0000259" key="3">
    <source>
        <dbReference type="PROSITE" id="PS51462"/>
    </source>
</evidence>
<accession>A0ABW6Z3X0</accession>
<comment type="similarity">
    <text evidence="1">Belongs to the Nudix hydrolase family.</text>
</comment>
<protein>
    <submittedName>
        <fullName evidence="4">NUDIX hydrolase</fullName>
    </submittedName>
</protein>
<dbReference type="EMBL" id="JBICBM010000015">
    <property type="protein sequence ID" value="MFF9885764.1"/>
    <property type="molecule type" value="Genomic_DNA"/>
</dbReference>
<reference evidence="4 5" key="1">
    <citation type="submission" date="2024-10" db="EMBL/GenBank/DDBJ databases">
        <title>The Natural Products Discovery Center: Release of the First 8490 Sequenced Strains for Exploring Actinobacteria Biosynthetic Diversity.</title>
        <authorList>
            <person name="Kalkreuter E."/>
            <person name="Kautsar S.A."/>
            <person name="Yang D."/>
            <person name="Bader C.D."/>
            <person name="Teijaro C.N."/>
            <person name="Fluegel L."/>
            <person name="Davis C.M."/>
            <person name="Simpson J.R."/>
            <person name="Lauterbach L."/>
            <person name="Steele A.D."/>
            <person name="Gui C."/>
            <person name="Meng S."/>
            <person name="Li G."/>
            <person name="Viehrig K."/>
            <person name="Ye F."/>
            <person name="Su P."/>
            <person name="Kiefer A.F."/>
            <person name="Nichols A."/>
            <person name="Cepeda A.J."/>
            <person name="Yan W."/>
            <person name="Fan B."/>
            <person name="Jiang Y."/>
            <person name="Adhikari A."/>
            <person name="Zheng C.-J."/>
            <person name="Schuster L."/>
            <person name="Cowan T.M."/>
            <person name="Smanski M.J."/>
            <person name="Chevrette M.G."/>
            <person name="De Carvalho L.P.S."/>
            <person name="Shen B."/>
        </authorList>
    </citation>
    <scope>NUCLEOTIDE SEQUENCE [LARGE SCALE GENOMIC DNA]</scope>
    <source>
        <strain evidence="4 5">NPDC013366</strain>
    </source>
</reference>
<dbReference type="Pfam" id="PF00293">
    <property type="entry name" value="NUDIX"/>
    <property type="match status" value="1"/>
</dbReference>
<feature type="domain" description="Nudix hydrolase" evidence="3">
    <location>
        <begin position="66"/>
        <end position="204"/>
    </location>
</feature>
<gene>
    <name evidence="4" type="ORF">ACF1HC_29840</name>
</gene>
<evidence type="ECO:0000313" key="5">
    <source>
        <dbReference type="Proteomes" id="UP001603418"/>
    </source>
</evidence>
<dbReference type="CDD" id="cd03674">
    <property type="entry name" value="NUDIX_Hydrolase"/>
    <property type="match status" value="1"/>
</dbReference>
<dbReference type="PROSITE" id="PS51462">
    <property type="entry name" value="NUDIX"/>
    <property type="match status" value="1"/>
</dbReference>
<dbReference type="PANTHER" id="PTHR43736">
    <property type="entry name" value="ADP-RIBOSE PYROPHOSPHATASE"/>
    <property type="match status" value="1"/>
</dbReference>
<dbReference type="Gene3D" id="3.90.79.10">
    <property type="entry name" value="Nucleoside Triphosphate Pyrophosphohydrolase"/>
    <property type="match status" value="1"/>
</dbReference>
<dbReference type="InterPro" id="IPR000086">
    <property type="entry name" value="NUDIX_hydrolase_dom"/>
</dbReference>
<dbReference type="RefSeq" id="WP_244405829.1">
    <property type="nucleotide sequence ID" value="NZ_JBFACJ010000024.1"/>
</dbReference>
<evidence type="ECO:0000313" key="4">
    <source>
        <dbReference type="EMBL" id="MFF9885764.1"/>
    </source>
</evidence>
<dbReference type="PANTHER" id="PTHR43736:SF1">
    <property type="entry name" value="DIHYDRONEOPTERIN TRIPHOSPHATE DIPHOSPHATASE"/>
    <property type="match status" value="1"/>
</dbReference>
<keyword evidence="4" id="KW-0378">Hydrolase</keyword>
<dbReference type="InterPro" id="IPR015797">
    <property type="entry name" value="NUDIX_hydrolase-like_dom_sf"/>
</dbReference>
<dbReference type="GO" id="GO:0016787">
    <property type="term" value="F:hydrolase activity"/>
    <property type="evidence" value="ECO:0007669"/>
    <property type="project" value="UniProtKB-KW"/>
</dbReference>
<evidence type="ECO:0000256" key="2">
    <source>
        <dbReference type="SAM" id="MobiDB-lite"/>
    </source>
</evidence>
<proteinExistence type="inferred from homology"/>
<keyword evidence="5" id="KW-1185">Reference proteome</keyword>
<dbReference type="SUPFAM" id="SSF55811">
    <property type="entry name" value="Nudix"/>
    <property type="match status" value="1"/>
</dbReference>